<reference evidence="1 2" key="1">
    <citation type="submission" date="2022-02" db="EMBL/GenBank/DDBJ databases">
        <authorList>
            <person name="Tian F."/>
            <person name="Li J."/>
            <person name="Li F."/>
            <person name="Tong Y."/>
        </authorList>
    </citation>
    <scope>NUCLEOTIDE SEQUENCE [LARGE SCALE GENOMIC DNA]</scope>
</reference>
<keyword evidence="2" id="KW-1185">Reference proteome</keyword>
<organism evidence="1 2">
    <name type="scientific">Cronobacter phage LPCS28</name>
    <dbReference type="NCBI Taxonomy" id="2924885"/>
    <lineage>
        <taxon>Viruses</taxon>
        <taxon>Duplodnaviria</taxon>
        <taxon>Heunggongvirae</taxon>
        <taxon>Uroviricota</taxon>
        <taxon>Caudoviricetes</taxon>
        <taxon>Pantevenvirales</taxon>
        <taxon>Straboviridae</taxon>
        <taxon>Nanhuvirus</taxon>
        <taxon>Nanhuvirus LPCS28</taxon>
    </lineage>
</organism>
<name>A0AAE9GB49_9CAUD</name>
<sequence>MSIFNRKPRAVSEIISGFTRTIQELDERVAHDEAEIARSREMISELQSDIAQSESSKNDAIAFRSRLKDMLGL</sequence>
<protein>
    <submittedName>
        <fullName evidence="1">Uncharacterized protein</fullName>
    </submittedName>
</protein>
<dbReference type="EMBL" id="OM638103">
    <property type="protein sequence ID" value="UNY47042.1"/>
    <property type="molecule type" value="Genomic_DNA"/>
</dbReference>
<evidence type="ECO:0000313" key="2">
    <source>
        <dbReference type="Proteomes" id="UP000832072"/>
    </source>
</evidence>
<dbReference type="Proteomes" id="UP000832072">
    <property type="component" value="Segment"/>
</dbReference>
<accession>A0AAE9GB49</accession>
<evidence type="ECO:0000313" key="1">
    <source>
        <dbReference type="EMBL" id="UNY47042.1"/>
    </source>
</evidence>
<proteinExistence type="predicted"/>
<gene>
    <name evidence="1" type="ORF">EHEKIMEA_00160</name>
</gene>